<sequence>MSFRKRTAFLGTMVLTLGVGFMLGQVGKATNDAVPGSADDPVVTKSYVDSKLAGGTPGTAAGSFAVVKMQQGQILKASTEAGLEVILRNGTATAISGPGGGLSDVTAGVDLNTGNAVATNHLLLFARNDGRGLKITSGGDSYLVVRGAYTIQ</sequence>
<comment type="caution">
    <text evidence="1">The sequence shown here is derived from an EMBL/GenBank/DDBJ whole genome shotgun (WGS) entry which is preliminary data.</text>
</comment>
<evidence type="ECO:0000313" key="2">
    <source>
        <dbReference type="Proteomes" id="UP001596002"/>
    </source>
</evidence>
<keyword evidence="2" id="KW-1185">Reference proteome</keyword>
<dbReference type="RefSeq" id="WP_380029143.1">
    <property type="nucleotide sequence ID" value="NZ_JBHSHC010000153.1"/>
</dbReference>
<evidence type="ECO:0000313" key="1">
    <source>
        <dbReference type="EMBL" id="MFC4769990.1"/>
    </source>
</evidence>
<dbReference type="Proteomes" id="UP001596002">
    <property type="component" value="Unassembled WGS sequence"/>
</dbReference>
<name>A0ABV9Q711_9BACL</name>
<reference evidence="2" key="1">
    <citation type="journal article" date="2019" name="Int. J. Syst. Evol. Microbiol.">
        <title>The Global Catalogue of Microorganisms (GCM) 10K type strain sequencing project: providing services to taxonomists for standard genome sequencing and annotation.</title>
        <authorList>
            <consortium name="The Broad Institute Genomics Platform"/>
            <consortium name="The Broad Institute Genome Sequencing Center for Infectious Disease"/>
            <person name="Wu L."/>
            <person name="Ma J."/>
        </authorList>
    </citation>
    <scope>NUCLEOTIDE SEQUENCE [LARGE SCALE GENOMIC DNA]</scope>
    <source>
        <strain evidence="2">WYCCWR 12678</strain>
    </source>
</reference>
<accession>A0ABV9Q711</accession>
<proteinExistence type="predicted"/>
<protein>
    <submittedName>
        <fullName evidence="1">Uncharacterized protein</fullName>
    </submittedName>
</protein>
<organism evidence="1 2">
    <name type="scientific">Effusibacillus consociatus</name>
    <dbReference type="NCBI Taxonomy" id="1117041"/>
    <lineage>
        <taxon>Bacteria</taxon>
        <taxon>Bacillati</taxon>
        <taxon>Bacillota</taxon>
        <taxon>Bacilli</taxon>
        <taxon>Bacillales</taxon>
        <taxon>Alicyclobacillaceae</taxon>
        <taxon>Effusibacillus</taxon>
    </lineage>
</organism>
<dbReference type="EMBL" id="JBHSHC010000153">
    <property type="protein sequence ID" value="MFC4769990.1"/>
    <property type="molecule type" value="Genomic_DNA"/>
</dbReference>
<gene>
    <name evidence="1" type="ORF">ACFO8Q_22140</name>
</gene>